<evidence type="ECO:0000256" key="3">
    <source>
        <dbReference type="ARBA" id="ARBA00022692"/>
    </source>
</evidence>
<keyword evidence="8" id="KW-1185">Reference proteome</keyword>
<feature type="transmembrane region" description="Helical" evidence="6">
    <location>
        <begin position="12"/>
        <end position="30"/>
    </location>
</feature>
<reference evidence="7 8" key="1">
    <citation type="submission" date="2024-02" db="EMBL/GenBank/DDBJ databases">
        <authorList>
            <person name="Chen Y."/>
            <person name="Shah S."/>
            <person name="Dougan E. K."/>
            <person name="Thang M."/>
            <person name="Chan C."/>
        </authorList>
    </citation>
    <scope>NUCLEOTIDE SEQUENCE [LARGE SCALE GENOMIC DNA]</scope>
</reference>
<feature type="transmembrane region" description="Helical" evidence="6">
    <location>
        <begin position="204"/>
        <end position="224"/>
    </location>
</feature>
<evidence type="ECO:0000313" key="8">
    <source>
        <dbReference type="Proteomes" id="UP001642484"/>
    </source>
</evidence>
<evidence type="ECO:0000256" key="4">
    <source>
        <dbReference type="ARBA" id="ARBA00022989"/>
    </source>
</evidence>
<evidence type="ECO:0000313" key="7">
    <source>
        <dbReference type="EMBL" id="CAK9042633.1"/>
    </source>
</evidence>
<accession>A0ABP0LV40</accession>
<evidence type="ECO:0000256" key="5">
    <source>
        <dbReference type="ARBA" id="ARBA00023136"/>
    </source>
</evidence>
<comment type="subcellular location">
    <subcellularLocation>
        <location evidence="1">Membrane</location>
        <topology evidence="1">Multi-pass membrane protein</topology>
    </subcellularLocation>
</comment>
<feature type="transmembrane region" description="Helical" evidence="6">
    <location>
        <begin position="169"/>
        <end position="192"/>
    </location>
</feature>
<dbReference type="InterPro" id="IPR013657">
    <property type="entry name" value="SCL35B1-4/HUT1"/>
</dbReference>
<sequence>MYSVNEEWKSTRRCLVHSVGIIAFLLIYGVLQERIMTRPYDHEVFDSSFFLVFCNRLLAVICACVALFCRGESFRSEAPFWKYALVSLSNVAATACQYEALKYVSFAVQMLGKSFKMIPVMAWSVYINQKSYDLEDCLVALAVTAGVAEFCLMGPTLSRRIDDSQTTGFGYVLILGFLVFDGLTSTLQEQLFKDHKTSRCNQMLYVNILSSIISSVLVLTAGQAGSSAAFLMDHNAFARDTTILSGAAVASQYFIYAQVQEFGALAMAVTMNIRQVCAIISSYLLYDHAITKLQIMGLSIIFSALLYKWIHYFSEASMAEKQTILKSFEDSPDSRVDGGSIDAKA</sequence>
<dbReference type="PANTHER" id="PTHR10778:SF13">
    <property type="entry name" value="ADENOSINE 3'-PHOSPHO 5'-PHOSPHOSULFATE TRANSPORTER 1"/>
    <property type="match status" value="1"/>
</dbReference>
<feature type="transmembrane region" description="Helical" evidence="6">
    <location>
        <begin position="50"/>
        <end position="68"/>
    </location>
</feature>
<organism evidence="7 8">
    <name type="scientific">Durusdinium trenchii</name>
    <dbReference type="NCBI Taxonomy" id="1381693"/>
    <lineage>
        <taxon>Eukaryota</taxon>
        <taxon>Sar</taxon>
        <taxon>Alveolata</taxon>
        <taxon>Dinophyceae</taxon>
        <taxon>Suessiales</taxon>
        <taxon>Symbiodiniaceae</taxon>
        <taxon>Durusdinium</taxon>
    </lineage>
</organism>
<name>A0ABP0LV40_9DINO</name>
<feature type="transmembrane region" description="Helical" evidence="6">
    <location>
        <begin position="138"/>
        <end position="157"/>
    </location>
</feature>
<keyword evidence="2" id="KW-0813">Transport</keyword>
<dbReference type="PANTHER" id="PTHR10778">
    <property type="entry name" value="SOLUTE CARRIER FAMILY 35 MEMBER B"/>
    <property type="match status" value="1"/>
</dbReference>
<feature type="transmembrane region" description="Helical" evidence="6">
    <location>
        <begin position="236"/>
        <end position="255"/>
    </location>
</feature>
<comment type="caution">
    <text evidence="7">The sequence shown here is derived from an EMBL/GenBank/DDBJ whole genome shotgun (WGS) entry which is preliminary data.</text>
</comment>
<keyword evidence="3 6" id="KW-0812">Transmembrane</keyword>
<feature type="transmembrane region" description="Helical" evidence="6">
    <location>
        <begin position="262"/>
        <end position="286"/>
    </location>
</feature>
<dbReference type="Pfam" id="PF08449">
    <property type="entry name" value="UAA"/>
    <property type="match status" value="1"/>
</dbReference>
<gene>
    <name evidence="7" type="ORF">CCMP2556_LOCUS22665</name>
</gene>
<evidence type="ECO:0000256" key="2">
    <source>
        <dbReference type="ARBA" id="ARBA00022448"/>
    </source>
</evidence>
<evidence type="ECO:0000256" key="1">
    <source>
        <dbReference type="ARBA" id="ARBA00004141"/>
    </source>
</evidence>
<evidence type="ECO:0008006" key="9">
    <source>
        <dbReference type="Google" id="ProtNLM"/>
    </source>
</evidence>
<feature type="transmembrane region" description="Helical" evidence="6">
    <location>
        <begin position="292"/>
        <end position="310"/>
    </location>
</feature>
<protein>
    <recommendedName>
        <fullName evidence="9">Adenosine 3'-phospho 5'-phosphosulfate transporter 1</fullName>
    </recommendedName>
</protein>
<dbReference type="Proteomes" id="UP001642484">
    <property type="component" value="Unassembled WGS sequence"/>
</dbReference>
<evidence type="ECO:0000256" key="6">
    <source>
        <dbReference type="SAM" id="Phobius"/>
    </source>
</evidence>
<keyword evidence="4 6" id="KW-1133">Transmembrane helix</keyword>
<proteinExistence type="predicted"/>
<keyword evidence="5 6" id="KW-0472">Membrane</keyword>
<dbReference type="EMBL" id="CAXAMN010014158">
    <property type="protein sequence ID" value="CAK9042633.1"/>
    <property type="molecule type" value="Genomic_DNA"/>
</dbReference>